<dbReference type="PROSITE" id="PS50279">
    <property type="entry name" value="BPTI_KUNITZ_2"/>
    <property type="match status" value="2"/>
</dbReference>
<dbReference type="Gene3D" id="4.10.410.10">
    <property type="entry name" value="Pancreatic trypsin inhibitor Kunitz domain"/>
    <property type="match status" value="1"/>
</dbReference>
<feature type="chain" id="PRO_5026875818" evidence="1">
    <location>
        <begin position="20"/>
        <end position="165"/>
    </location>
</feature>
<organism evidence="3">
    <name type="scientific">Amblyomma tuberculatum</name>
    <dbReference type="NCBI Taxonomy" id="48802"/>
    <lineage>
        <taxon>Eukaryota</taxon>
        <taxon>Metazoa</taxon>
        <taxon>Ecdysozoa</taxon>
        <taxon>Arthropoda</taxon>
        <taxon>Chelicerata</taxon>
        <taxon>Arachnida</taxon>
        <taxon>Acari</taxon>
        <taxon>Parasitiformes</taxon>
        <taxon>Ixodida</taxon>
        <taxon>Ixodoidea</taxon>
        <taxon>Ixodidae</taxon>
        <taxon>Amblyomminae</taxon>
        <taxon>Amblyomma</taxon>
    </lineage>
</organism>
<evidence type="ECO:0000259" key="2">
    <source>
        <dbReference type="PROSITE" id="PS50279"/>
    </source>
</evidence>
<dbReference type="GO" id="GO:0004867">
    <property type="term" value="F:serine-type endopeptidase inhibitor activity"/>
    <property type="evidence" value="ECO:0007669"/>
    <property type="project" value="InterPro"/>
</dbReference>
<sequence>MGTLIFFLPACALLISVFAGPSSKDDRNQFCIRPKDTNGTKCRPRWRYFYNETSRKCQCAWLRGCDRAGTYGTLYECVSNCSEGQGAPFCAASPPGRCNETKTYQPREFPYYYNITTQTCERYAFCGRRRRINDNFFFGRTQCQKQCGGFDEASAKGTERPELEK</sequence>
<feature type="domain" description="BPTI/Kunitz inhibitor" evidence="2">
    <location>
        <begin position="31"/>
        <end position="81"/>
    </location>
</feature>
<dbReference type="SUPFAM" id="SSF57362">
    <property type="entry name" value="BPTI-like"/>
    <property type="match status" value="2"/>
</dbReference>
<dbReference type="InterPro" id="IPR002223">
    <property type="entry name" value="Kunitz_BPTI"/>
</dbReference>
<feature type="signal peptide" evidence="1">
    <location>
        <begin position="1"/>
        <end position="19"/>
    </location>
</feature>
<dbReference type="AlphaFoldDB" id="A0A6M2E4B5"/>
<accession>A0A6M2E4B5</accession>
<feature type="domain" description="BPTI/Kunitz inhibitor" evidence="2">
    <location>
        <begin position="77"/>
        <end position="147"/>
    </location>
</feature>
<proteinExistence type="predicted"/>
<evidence type="ECO:0000313" key="3">
    <source>
        <dbReference type="EMBL" id="NOV53234.1"/>
    </source>
</evidence>
<reference evidence="3" key="1">
    <citation type="submission" date="2019-12" db="EMBL/GenBank/DDBJ databases">
        <title>The sialotranscriptome of the gopher-tortoise tick, Amblyomma tuberculatum.</title>
        <authorList>
            <person name="Karim S."/>
            <person name="Andersen J."/>
            <person name="Kumar D."/>
            <person name="Adamson S."/>
            <person name="Ennen J."/>
            <person name="Qualis C.P."/>
            <person name="Ribeiro J.M.C."/>
        </authorList>
    </citation>
    <scope>NUCLEOTIDE SEQUENCE</scope>
    <source>
        <strain evidence="3">Removed</strain>
        <tissue evidence="3">Salivary glands</tissue>
    </source>
</reference>
<dbReference type="EMBL" id="GIDH01001291">
    <property type="protein sequence ID" value="NOV53234.1"/>
    <property type="molecule type" value="Transcribed_RNA"/>
</dbReference>
<evidence type="ECO:0000256" key="1">
    <source>
        <dbReference type="SAM" id="SignalP"/>
    </source>
</evidence>
<name>A0A6M2E4B5_9ACAR</name>
<protein>
    <submittedName>
        <fullName evidence="3">Putative serine proteinase inhibitor ku family</fullName>
    </submittedName>
</protein>
<dbReference type="InterPro" id="IPR036880">
    <property type="entry name" value="Kunitz_BPTI_sf"/>
</dbReference>
<keyword evidence="1" id="KW-0732">Signal</keyword>